<feature type="domain" description="DUF6596" evidence="3">
    <location>
        <begin position="184"/>
        <end position="284"/>
    </location>
</feature>
<dbReference type="SUPFAM" id="SSF48452">
    <property type="entry name" value="TPR-like"/>
    <property type="match status" value="1"/>
</dbReference>
<evidence type="ECO:0000313" key="5">
    <source>
        <dbReference type="Proteomes" id="UP001156694"/>
    </source>
</evidence>
<name>A0ABQ5VRW6_9RHOB</name>
<protein>
    <submittedName>
        <fullName evidence="4">RNA polymerase sigma-70 factor, ECF subfamily protein</fullName>
    </submittedName>
</protein>
<dbReference type="RefSeq" id="WP_284375633.1">
    <property type="nucleotide sequence ID" value="NZ_BSNN01000002.1"/>
</dbReference>
<organism evidence="4 5">
    <name type="scientific">Amylibacter marinus</name>
    <dbReference type="NCBI Taxonomy" id="1475483"/>
    <lineage>
        <taxon>Bacteria</taxon>
        <taxon>Pseudomonadati</taxon>
        <taxon>Pseudomonadota</taxon>
        <taxon>Alphaproteobacteria</taxon>
        <taxon>Rhodobacterales</taxon>
        <taxon>Paracoccaceae</taxon>
        <taxon>Amylibacter</taxon>
    </lineage>
</organism>
<evidence type="ECO:0000259" key="3">
    <source>
        <dbReference type="Pfam" id="PF20239"/>
    </source>
</evidence>
<dbReference type="Pfam" id="PF04542">
    <property type="entry name" value="Sigma70_r2"/>
    <property type="match status" value="1"/>
</dbReference>
<dbReference type="SUPFAM" id="SSF88659">
    <property type="entry name" value="Sigma3 and sigma4 domains of RNA polymerase sigma factors"/>
    <property type="match status" value="1"/>
</dbReference>
<evidence type="ECO:0000259" key="2">
    <source>
        <dbReference type="Pfam" id="PF08281"/>
    </source>
</evidence>
<evidence type="ECO:0000259" key="1">
    <source>
        <dbReference type="Pfam" id="PF04542"/>
    </source>
</evidence>
<dbReference type="InterPro" id="IPR013249">
    <property type="entry name" value="RNA_pol_sigma70_r4_t2"/>
</dbReference>
<reference evidence="5" key="1">
    <citation type="journal article" date="2019" name="Int. J. Syst. Evol. Microbiol.">
        <title>The Global Catalogue of Microorganisms (GCM) 10K type strain sequencing project: providing services to taxonomists for standard genome sequencing and annotation.</title>
        <authorList>
            <consortium name="The Broad Institute Genomics Platform"/>
            <consortium name="The Broad Institute Genome Sequencing Center for Infectious Disease"/>
            <person name="Wu L."/>
            <person name="Ma J."/>
        </authorList>
    </citation>
    <scope>NUCLEOTIDE SEQUENCE [LARGE SCALE GENOMIC DNA]</scope>
    <source>
        <strain evidence="5">NBRC 110140</strain>
    </source>
</reference>
<comment type="caution">
    <text evidence="4">The sequence shown here is derived from an EMBL/GenBank/DDBJ whole genome shotgun (WGS) entry which is preliminary data.</text>
</comment>
<dbReference type="InterPro" id="IPR014284">
    <property type="entry name" value="RNA_pol_sigma-70_dom"/>
</dbReference>
<dbReference type="PANTHER" id="PTHR47756">
    <property type="entry name" value="BLL6612 PROTEIN-RELATED"/>
    <property type="match status" value="1"/>
</dbReference>
<dbReference type="InterPro" id="IPR007627">
    <property type="entry name" value="RNA_pol_sigma70_r2"/>
</dbReference>
<dbReference type="Gene3D" id="1.10.1740.10">
    <property type="match status" value="1"/>
</dbReference>
<dbReference type="SUPFAM" id="SSF88946">
    <property type="entry name" value="Sigma2 domain of RNA polymerase sigma factors"/>
    <property type="match status" value="1"/>
</dbReference>
<dbReference type="InterPro" id="IPR011990">
    <property type="entry name" value="TPR-like_helical_dom_sf"/>
</dbReference>
<dbReference type="Pfam" id="PF20239">
    <property type="entry name" value="DUF6596"/>
    <property type="match status" value="1"/>
</dbReference>
<dbReference type="EMBL" id="BSNN01000002">
    <property type="protein sequence ID" value="GLQ34080.1"/>
    <property type="molecule type" value="Genomic_DNA"/>
</dbReference>
<dbReference type="PANTHER" id="PTHR47756:SF2">
    <property type="entry name" value="BLL6612 PROTEIN"/>
    <property type="match status" value="1"/>
</dbReference>
<dbReference type="NCBIfam" id="TIGR02937">
    <property type="entry name" value="sigma70-ECF"/>
    <property type="match status" value="1"/>
</dbReference>
<dbReference type="Proteomes" id="UP001156694">
    <property type="component" value="Unassembled WGS sequence"/>
</dbReference>
<gene>
    <name evidence="4" type="ORF">GCM10007939_03630</name>
</gene>
<dbReference type="InterPro" id="IPR046531">
    <property type="entry name" value="DUF6596"/>
</dbReference>
<dbReference type="InterPro" id="IPR013325">
    <property type="entry name" value="RNA_pol_sigma_r2"/>
</dbReference>
<evidence type="ECO:0000313" key="4">
    <source>
        <dbReference type="EMBL" id="GLQ34080.1"/>
    </source>
</evidence>
<feature type="domain" description="RNA polymerase sigma-70 region 2" evidence="1">
    <location>
        <begin position="17"/>
        <end position="81"/>
    </location>
</feature>
<keyword evidence="5" id="KW-1185">Reference proteome</keyword>
<proteinExistence type="predicted"/>
<feature type="domain" description="RNA polymerase sigma factor 70 region 4 type 2" evidence="2">
    <location>
        <begin position="115"/>
        <end position="166"/>
    </location>
</feature>
<sequence length="431" mass="47650">MTTAPDQIHRALDRVIRADRGRLVATLAHSLRDLDLAEDCFQEAITRALANWGKTGLPKSPQAWLLSVARRHAIDTLRRSKSFAQKSADIAMLTAEIAQETHEVSDIPDHRLRLIFTCCHPALDQSARVALTLQTLGGLTTPEIAAAFLVKTPTMAQRLTRAKSKISKAGIGFKIPEAADMAARMQSVLQVIYLIYNEGYRATKGCDLIRINLCEEALFLARLVVSFLPDEAEAQGLLALVLFSMARRHARTEESGKFVPLEDQDRSQWDKHMIFEAQNLLESALKKGRIGVYQLQAAIHGLHCQAETAEQTDWVQISHLYGLLAGIDGSAVVRLNQAVALGFSGQGAQALALIQQIEHLLADYQPLYAAKADVHRRNNQFEDAMHAYNRAIALSTLPAEVAFLQGRLEECRAEIGENSVAQKKRPSKARP</sequence>
<dbReference type="Gene3D" id="1.25.40.10">
    <property type="entry name" value="Tetratricopeptide repeat domain"/>
    <property type="match status" value="1"/>
</dbReference>
<dbReference type="InterPro" id="IPR013324">
    <property type="entry name" value="RNA_pol_sigma_r3/r4-like"/>
</dbReference>
<accession>A0ABQ5VRW6</accession>
<dbReference type="Pfam" id="PF08281">
    <property type="entry name" value="Sigma70_r4_2"/>
    <property type="match status" value="1"/>
</dbReference>